<protein>
    <submittedName>
        <fullName evidence="9">Ubiquinol-cytochrome c reductase cytochrome c subunit</fullName>
    </submittedName>
</protein>
<evidence type="ECO:0000313" key="10">
    <source>
        <dbReference type="Proteomes" id="UP001620514"/>
    </source>
</evidence>
<organism evidence="9 10">
    <name type="scientific">Caballeronia udeis</name>
    <dbReference type="NCBI Taxonomy" id="1232866"/>
    <lineage>
        <taxon>Bacteria</taxon>
        <taxon>Pseudomonadati</taxon>
        <taxon>Pseudomonadota</taxon>
        <taxon>Betaproteobacteria</taxon>
        <taxon>Burkholderiales</taxon>
        <taxon>Burkholderiaceae</taxon>
        <taxon>Caballeronia</taxon>
    </lineage>
</organism>
<keyword evidence="10" id="KW-1185">Reference proteome</keyword>
<dbReference type="SUPFAM" id="SSF46626">
    <property type="entry name" value="Cytochrome c"/>
    <property type="match status" value="2"/>
</dbReference>
<feature type="domain" description="Cytochrome c" evidence="8">
    <location>
        <begin position="129"/>
        <end position="206"/>
    </location>
</feature>
<sequence length="206" mass="21017">MRTYAIRRILLCMLSSISAVASLAALGASGDANIGHALYVRDGCYECHGYVGQGSPMSGPSLAPSPIPLSAMIAYVHAPKGQMPPYSAKILSDQELADIHSYLSSIPPAPSADSISLLTDSGAQTPVPMLPGRGEQVFAARCAACHGAQGLGGAGPSLVGVNEKLGGVGRIAAFIKAPSGAMPRLFPGVISEQDVALVSNYVATLK</sequence>
<accession>A0ABW8MRY6</accession>
<feature type="chain" id="PRO_5046088662" evidence="7">
    <location>
        <begin position="22"/>
        <end position="206"/>
    </location>
</feature>
<dbReference type="Pfam" id="PF13442">
    <property type="entry name" value="Cytochrome_CBB3"/>
    <property type="match status" value="2"/>
</dbReference>
<evidence type="ECO:0000256" key="1">
    <source>
        <dbReference type="ARBA" id="ARBA00022448"/>
    </source>
</evidence>
<dbReference type="PANTHER" id="PTHR37823">
    <property type="entry name" value="CYTOCHROME C-553-LIKE"/>
    <property type="match status" value="1"/>
</dbReference>
<evidence type="ECO:0000259" key="8">
    <source>
        <dbReference type="PROSITE" id="PS51007"/>
    </source>
</evidence>
<dbReference type="InterPro" id="IPR051811">
    <property type="entry name" value="Cytochrome_c550/c551-like"/>
</dbReference>
<keyword evidence="5 6" id="KW-0408">Iron</keyword>
<evidence type="ECO:0000256" key="2">
    <source>
        <dbReference type="ARBA" id="ARBA00022617"/>
    </source>
</evidence>
<evidence type="ECO:0000256" key="6">
    <source>
        <dbReference type="PROSITE-ProRule" id="PRU00433"/>
    </source>
</evidence>
<dbReference type="EMBL" id="JBIYDN010000026">
    <property type="protein sequence ID" value="MFK4446454.1"/>
    <property type="molecule type" value="Genomic_DNA"/>
</dbReference>
<feature type="signal peptide" evidence="7">
    <location>
        <begin position="1"/>
        <end position="21"/>
    </location>
</feature>
<keyword evidence="4" id="KW-0249">Electron transport</keyword>
<proteinExistence type="predicted"/>
<feature type="domain" description="Cytochrome c" evidence="8">
    <location>
        <begin position="30"/>
        <end position="107"/>
    </location>
</feature>
<gene>
    <name evidence="9" type="ORF">ABH943_006486</name>
</gene>
<dbReference type="PROSITE" id="PS51007">
    <property type="entry name" value="CYTC"/>
    <property type="match status" value="2"/>
</dbReference>
<comment type="caution">
    <text evidence="9">The sequence shown here is derived from an EMBL/GenBank/DDBJ whole genome shotgun (WGS) entry which is preliminary data.</text>
</comment>
<reference evidence="9 10" key="1">
    <citation type="submission" date="2024-11" db="EMBL/GenBank/DDBJ databases">
        <title>Using genomics to understand microbial adaptation to soil warming.</title>
        <authorList>
            <person name="Deangelis K.M. PhD."/>
        </authorList>
    </citation>
    <scope>NUCLEOTIDE SEQUENCE [LARGE SCALE GENOMIC DNA]</scope>
    <source>
        <strain evidence="9 10">GAS97</strain>
    </source>
</reference>
<name>A0ABW8MRY6_9BURK</name>
<evidence type="ECO:0000256" key="5">
    <source>
        <dbReference type="ARBA" id="ARBA00023004"/>
    </source>
</evidence>
<evidence type="ECO:0000256" key="7">
    <source>
        <dbReference type="SAM" id="SignalP"/>
    </source>
</evidence>
<keyword evidence="1" id="KW-0813">Transport</keyword>
<evidence type="ECO:0000256" key="3">
    <source>
        <dbReference type="ARBA" id="ARBA00022723"/>
    </source>
</evidence>
<dbReference type="InterPro" id="IPR009056">
    <property type="entry name" value="Cyt_c-like_dom"/>
</dbReference>
<dbReference type="InterPro" id="IPR036909">
    <property type="entry name" value="Cyt_c-like_dom_sf"/>
</dbReference>
<keyword evidence="7" id="KW-0732">Signal</keyword>
<dbReference type="PANTHER" id="PTHR37823:SF1">
    <property type="entry name" value="CYTOCHROME C-553-LIKE"/>
    <property type="match status" value="1"/>
</dbReference>
<keyword evidence="3 6" id="KW-0479">Metal-binding</keyword>
<dbReference type="Proteomes" id="UP001620514">
    <property type="component" value="Unassembled WGS sequence"/>
</dbReference>
<evidence type="ECO:0000256" key="4">
    <source>
        <dbReference type="ARBA" id="ARBA00022982"/>
    </source>
</evidence>
<keyword evidence="2 6" id="KW-0349">Heme</keyword>
<dbReference type="Gene3D" id="1.10.760.10">
    <property type="entry name" value="Cytochrome c-like domain"/>
    <property type="match status" value="2"/>
</dbReference>
<evidence type="ECO:0000313" key="9">
    <source>
        <dbReference type="EMBL" id="MFK4446454.1"/>
    </source>
</evidence>